<proteinExistence type="predicted"/>
<evidence type="ECO:0000313" key="2">
    <source>
        <dbReference type="EMBL" id="CAB4927101.1"/>
    </source>
</evidence>
<reference evidence="2" key="1">
    <citation type="submission" date="2020-05" db="EMBL/GenBank/DDBJ databases">
        <authorList>
            <person name="Chiriac C."/>
            <person name="Salcher M."/>
            <person name="Ghai R."/>
            <person name="Kavagutti S V."/>
        </authorList>
    </citation>
    <scope>NUCLEOTIDE SEQUENCE</scope>
</reference>
<dbReference type="EMBL" id="CAFBMK010000139">
    <property type="protein sequence ID" value="CAB4927101.1"/>
    <property type="molecule type" value="Genomic_DNA"/>
</dbReference>
<accession>A0A6J7I8X6</accession>
<gene>
    <name evidence="2" type="ORF">UFOPK3564_02160</name>
</gene>
<dbReference type="SUPFAM" id="SSF55144">
    <property type="entry name" value="LigT-like"/>
    <property type="match status" value="1"/>
</dbReference>
<protein>
    <submittedName>
        <fullName evidence="2">Unannotated protein</fullName>
    </submittedName>
</protein>
<dbReference type="AlphaFoldDB" id="A0A6J7I8X6"/>
<dbReference type="InterPro" id="IPR009097">
    <property type="entry name" value="Cyclic_Pdiesterase"/>
</dbReference>
<organism evidence="2">
    <name type="scientific">freshwater metagenome</name>
    <dbReference type="NCBI Taxonomy" id="449393"/>
    <lineage>
        <taxon>unclassified sequences</taxon>
        <taxon>metagenomes</taxon>
        <taxon>ecological metagenomes</taxon>
    </lineage>
</organism>
<sequence>MARAPVTGPRLFVALEPPADVREALATWLRTQRPVAAVVRPVLPADLHLTLAFLGPVSAGAVERVADAVLDVGGSAVCRGRGGSRGAGGRGRRRSRA</sequence>
<dbReference type="InterPro" id="IPR014051">
    <property type="entry name" value="Phosphoesterase_HXTX"/>
</dbReference>
<name>A0A6J7I8X6_9ZZZZ</name>
<feature type="domain" description="Phosphoesterase HXTX" evidence="1">
    <location>
        <begin position="15"/>
        <end position="72"/>
    </location>
</feature>
<dbReference type="Pfam" id="PF02834">
    <property type="entry name" value="LigT_PEase"/>
    <property type="match status" value="1"/>
</dbReference>
<evidence type="ECO:0000259" key="1">
    <source>
        <dbReference type="Pfam" id="PF02834"/>
    </source>
</evidence>
<dbReference type="Gene3D" id="3.90.1140.10">
    <property type="entry name" value="Cyclic phosphodiesterase"/>
    <property type="match status" value="1"/>
</dbReference>